<dbReference type="KEGG" id="nte:NEUTE1DRAFT45899"/>
<gene>
    <name evidence="2" type="ORF">NEUTE1DRAFT_45899</name>
</gene>
<feature type="compositionally biased region" description="Low complexity" evidence="1">
    <location>
        <begin position="62"/>
        <end position="76"/>
    </location>
</feature>
<dbReference type="AlphaFoldDB" id="F8MQV2"/>
<dbReference type="GeneID" id="20828014"/>
<dbReference type="HOGENOM" id="CLU_877417_0_0_1"/>
<dbReference type="OrthoDB" id="10324361at2759"/>
<dbReference type="Proteomes" id="UP000008065">
    <property type="component" value="Unassembled WGS sequence"/>
</dbReference>
<feature type="compositionally biased region" description="Basic and acidic residues" evidence="1">
    <location>
        <begin position="20"/>
        <end position="35"/>
    </location>
</feature>
<feature type="region of interest" description="Disordered" evidence="1">
    <location>
        <begin position="1"/>
        <end position="79"/>
    </location>
</feature>
<reference evidence="3" key="1">
    <citation type="journal article" date="2011" name="Genetics">
        <title>Massive changes in genome architecture accompany the transition to self-fertility in the filamentous fungus Neurospora tetrasperma.</title>
        <authorList>
            <person name="Ellison C.E."/>
            <person name="Stajich J.E."/>
            <person name="Jacobson D.J."/>
            <person name="Natvig D.O."/>
            <person name="Lapidus A."/>
            <person name="Foster B."/>
            <person name="Aerts A."/>
            <person name="Riley R."/>
            <person name="Lindquist E.A."/>
            <person name="Grigoriev I.V."/>
            <person name="Taylor J.W."/>
        </authorList>
    </citation>
    <scope>NUCLEOTIDE SEQUENCE [LARGE SCALE GENOMIC DNA]</scope>
    <source>
        <strain evidence="3">FGSC 2508 / P0657</strain>
    </source>
</reference>
<dbReference type="RefSeq" id="XP_009851662.1">
    <property type="nucleotide sequence ID" value="XM_009853360.1"/>
</dbReference>
<feature type="compositionally biased region" description="Polar residues" evidence="1">
    <location>
        <begin position="1"/>
        <end position="11"/>
    </location>
</feature>
<feature type="compositionally biased region" description="Acidic residues" evidence="1">
    <location>
        <begin position="40"/>
        <end position="56"/>
    </location>
</feature>
<organism evidence="2 3">
    <name type="scientific">Neurospora tetrasperma (strain FGSC 2508 / ATCC MYA-4615 / P0657)</name>
    <dbReference type="NCBI Taxonomy" id="510951"/>
    <lineage>
        <taxon>Eukaryota</taxon>
        <taxon>Fungi</taxon>
        <taxon>Dikarya</taxon>
        <taxon>Ascomycota</taxon>
        <taxon>Pezizomycotina</taxon>
        <taxon>Sordariomycetes</taxon>
        <taxon>Sordariomycetidae</taxon>
        <taxon>Sordariales</taxon>
        <taxon>Sordariaceae</taxon>
        <taxon>Neurospora</taxon>
    </lineage>
</organism>
<accession>F8MQV2</accession>
<proteinExistence type="predicted"/>
<evidence type="ECO:0000256" key="1">
    <source>
        <dbReference type="SAM" id="MobiDB-lite"/>
    </source>
</evidence>
<dbReference type="VEuPathDB" id="FungiDB:NEUTE1DRAFT_45899"/>
<dbReference type="EMBL" id="GL891305">
    <property type="protein sequence ID" value="EGO56732.1"/>
    <property type="molecule type" value="Genomic_DNA"/>
</dbReference>
<name>F8MQV2_NEUT8</name>
<protein>
    <submittedName>
        <fullName evidence="2">Uncharacterized protein</fullName>
    </submittedName>
</protein>
<sequence length="317" mass="35857">MANIKAQSSYHSHPPKKRSRIDSDLEDSHSFKDSDSANTQEDEEEEEEDDDDDDGGEEAHASPSLSSSTHQKSPSTSRHHYHRLLVTSSGPNYNPMIALCDQTAILALAAARDPSTIGKLLQQKYDAAWARLRRNSRIINFDNYYQRVEGLLSSLPRDLDPSESTRTHMRQACTTIDRIFDSIHQQVDNESKLESKISAARTMQRILRRLLIYSVNSGNIIPEEFSGNGHLGRLGLDGKMFMLIDGKFDHKKHEIKRMTAREDAWGGSDWVERVKELVSLSSRGGEVFKTLARVLEVVEKDAYNPATDYDSYGRPTF</sequence>
<keyword evidence="3" id="KW-1185">Reference proteome</keyword>
<evidence type="ECO:0000313" key="2">
    <source>
        <dbReference type="EMBL" id="EGO56732.1"/>
    </source>
</evidence>
<evidence type="ECO:0000313" key="3">
    <source>
        <dbReference type="Proteomes" id="UP000008065"/>
    </source>
</evidence>